<evidence type="ECO:0000313" key="1">
    <source>
        <dbReference type="EMBL" id="MCQ5153141.1"/>
    </source>
</evidence>
<comment type="caution">
    <text evidence="1">The sequence shown here is derived from an EMBL/GenBank/DDBJ whole genome shotgun (WGS) entry which is preliminary data.</text>
</comment>
<protein>
    <submittedName>
        <fullName evidence="1">Uncharacterized protein</fullName>
    </submittedName>
</protein>
<evidence type="ECO:0000313" key="2">
    <source>
        <dbReference type="Proteomes" id="UP001206236"/>
    </source>
</evidence>
<dbReference type="AlphaFoldDB" id="A0AAW5KQ21"/>
<sequence>MFAPRCPWCGEIIPINFKRRELRFMTDFCSKCGHEIKLKKDSRQFWLNALCNASLVALPAIKYENTVSSHIGIRTIRSFDHPYVKVSKHYVPEKRAKYKIVWDQKKVKRPNFWIIEDTVIILCFVDKNDIAISPMIAAALYTIEKVDKCTSKGILSFVKYGLLDKDYAAGTNFLVYCENKVVGRGVLEDDIHYPSF</sequence>
<dbReference type="RefSeq" id="WP_118160253.1">
    <property type="nucleotide sequence ID" value="NZ_CAKVQR010000010.1"/>
</dbReference>
<name>A0AAW5KQ21_9FIRM</name>
<proteinExistence type="predicted"/>
<dbReference type="EMBL" id="JANGCN010000013">
    <property type="protein sequence ID" value="MCQ5153141.1"/>
    <property type="molecule type" value="Genomic_DNA"/>
</dbReference>
<gene>
    <name evidence="1" type="ORF">NE632_07450</name>
</gene>
<reference evidence="1" key="1">
    <citation type="submission" date="2022-06" db="EMBL/GenBank/DDBJ databases">
        <title>Isolation of gut microbiota from human fecal samples.</title>
        <authorList>
            <person name="Pamer E.G."/>
            <person name="Barat B."/>
            <person name="Waligurski E."/>
            <person name="Medina S."/>
            <person name="Paddock L."/>
            <person name="Mostad J."/>
        </authorList>
    </citation>
    <scope>NUCLEOTIDE SEQUENCE</scope>
    <source>
        <strain evidence="1">DFI.5.57</strain>
    </source>
</reference>
<accession>A0AAW5KQ21</accession>
<organism evidence="1 2">
    <name type="scientific">Ruminococcus bicirculans</name>
    <name type="common">ex Wegman et al. 2014</name>
    <dbReference type="NCBI Taxonomy" id="1160721"/>
    <lineage>
        <taxon>Bacteria</taxon>
        <taxon>Bacillati</taxon>
        <taxon>Bacillota</taxon>
        <taxon>Clostridia</taxon>
        <taxon>Eubacteriales</taxon>
        <taxon>Oscillospiraceae</taxon>
        <taxon>Ruminococcus</taxon>
    </lineage>
</organism>
<dbReference type="Proteomes" id="UP001206236">
    <property type="component" value="Unassembled WGS sequence"/>
</dbReference>